<dbReference type="GO" id="GO:0005886">
    <property type="term" value="C:plasma membrane"/>
    <property type="evidence" value="ECO:0007669"/>
    <property type="project" value="UniProtKB-SubCell"/>
</dbReference>
<evidence type="ECO:0000256" key="2">
    <source>
        <dbReference type="ARBA" id="ARBA00022475"/>
    </source>
</evidence>
<dbReference type="RefSeq" id="WP_353650226.1">
    <property type="nucleotide sequence ID" value="NZ_CP159218.1"/>
</dbReference>
<keyword evidence="5 6" id="KW-0472">Membrane</keyword>
<comment type="subcellular location">
    <subcellularLocation>
        <location evidence="1">Cell membrane</location>
        <topology evidence="1">Multi-pass membrane protein</topology>
    </subcellularLocation>
</comment>
<reference evidence="8" key="1">
    <citation type="submission" date="2024-05" db="EMBL/GenBank/DDBJ databases">
        <authorList>
            <person name="Cai S.Y."/>
            <person name="Jin L.M."/>
            <person name="Li H.R."/>
        </authorList>
    </citation>
    <scope>NUCLEOTIDE SEQUENCE</scope>
    <source>
        <strain evidence="8">A5-74</strain>
    </source>
</reference>
<protein>
    <submittedName>
        <fullName evidence="8">Type II secretion system F family protein</fullName>
    </submittedName>
</protein>
<accession>A0AAU8DS08</accession>
<feature type="transmembrane region" description="Helical" evidence="6">
    <location>
        <begin position="94"/>
        <end position="119"/>
    </location>
</feature>
<dbReference type="AlphaFoldDB" id="A0AAU8DS08"/>
<evidence type="ECO:0000256" key="1">
    <source>
        <dbReference type="ARBA" id="ARBA00004651"/>
    </source>
</evidence>
<dbReference type="PANTHER" id="PTHR35007">
    <property type="entry name" value="INTEGRAL MEMBRANE PROTEIN-RELATED"/>
    <property type="match status" value="1"/>
</dbReference>
<feature type="domain" description="Type II secretion system protein GspF" evidence="7">
    <location>
        <begin position="98"/>
        <end position="230"/>
    </location>
</feature>
<evidence type="ECO:0000256" key="4">
    <source>
        <dbReference type="ARBA" id="ARBA00022989"/>
    </source>
</evidence>
<evidence type="ECO:0000259" key="7">
    <source>
        <dbReference type="Pfam" id="PF00482"/>
    </source>
</evidence>
<keyword evidence="3 6" id="KW-0812">Transmembrane</keyword>
<evidence type="ECO:0000256" key="5">
    <source>
        <dbReference type="ARBA" id="ARBA00023136"/>
    </source>
</evidence>
<dbReference type="PANTHER" id="PTHR35007:SF3">
    <property type="entry name" value="POSSIBLE CONSERVED ALANINE RICH MEMBRANE PROTEIN"/>
    <property type="match status" value="1"/>
</dbReference>
<dbReference type="InterPro" id="IPR018076">
    <property type="entry name" value="T2SS_GspF_dom"/>
</dbReference>
<name>A0AAU8DS08_9ACTN</name>
<evidence type="ECO:0000256" key="6">
    <source>
        <dbReference type="SAM" id="Phobius"/>
    </source>
</evidence>
<sequence>MTGSMMAPALVVLAAGVAVWPESTVRAAGSARVVAAQGWWAASRIVVGAVLATILIAPDWWPAAAPLAVGAHLLQRRMSRRPDVRLRLRRRHQLALTLEMIASCLAAGLVPATAVAVVLRARGDPLHSGRADAGDDPAVEALTAVSALLTVGAGSESAWAPAAQCPELAPLAAAAVRTARGGVALAAAFRDRAEALRQECARLETARSGRAGVLMTAPLGICFLPAFLCLGLAPVVIGLLGSLHLW</sequence>
<evidence type="ECO:0000256" key="3">
    <source>
        <dbReference type="ARBA" id="ARBA00022692"/>
    </source>
</evidence>
<gene>
    <name evidence="8" type="ORF">ABLG96_04565</name>
</gene>
<evidence type="ECO:0000313" key="8">
    <source>
        <dbReference type="EMBL" id="XCG64613.1"/>
    </source>
</evidence>
<feature type="transmembrane region" description="Helical" evidence="6">
    <location>
        <begin position="217"/>
        <end position="240"/>
    </location>
</feature>
<dbReference type="Pfam" id="PF00482">
    <property type="entry name" value="T2SSF"/>
    <property type="match status" value="1"/>
</dbReference>
<dbReference type="EMBL" id="CP159218">
    <property type="protein sequence ID" value="XCG64613.1"/>
    <property type="molecule type" value="Genomic_DNA"/>
</dbReference>
<organism evidence="8">
    <name type="scientific">Nakamurella sp. A5-74</name>
    <dbReference type="NCBI Taxonomy" id="3158264"/>
    <lineage>
        <taxon>Bacteria</taxon>
        <taxon>Bacillati</taxon>
        <taxon>Actinomycetota</taxon>
        <taxon>Actinomycetes</taxon>
        <taxon>Nakamurellales</taxon>
        <taxon>Nakamurellaceae</taxon>
        <taxon>Nakamurella</taxon>
    </lineage>
</organism>
<keyword evidence="2" id="KW-1003">Cell membrane</keyword>
<proteinExistence type="predicted"/>
<feature type="transmembrane region" description="Helical" evidence="6">
    <location>
        <begin position="45"/>
        <end position="74"/>
    </location>
</feature>
<keyword evidence="4 6" id="KW-1133">Transmembrane helix</keyword>